<dbReference type="InterPro" id="IPR036866">
    <property type="entry name" value="RibonucZ/Hydroxyglut_hydro"/>
</dbReference>
<evidence type="ECO:0000313" key="2">
    <source>
        <dbReference type="EMBL" id="QVV88349.1"/>
    </source>
</evidence>
<dbReference type="KEGG" id="mrtj:KHC33_13600"/>
<dbReference type="PANTHER" id="PTHR42951:SF4">
    <property type="entry name" value="ACYL-COENZYME A THIOESTERASE MBLAC2"/>
    <property type="match status" value="1"/>
</dbReference>
<keyword evidence="2" id="KW-0378">Hydrolase</keyword>
<proteinExistence type="predicted"/>
<accession>A0A8E7EIQ3</accession>
<dbReference type="InterPro" id="IPR001279">
    <property type="entry name" value="Metallo-B-lactamas"/>
</dbReference>
<organism evidence="2 3">
    <name type="scientific">Methanospirillum purgamenti</name>
    <dbReference type="NCBI Taxonomy" id="2834276"/>
    <lineage>
        <taxon>Archaea</taxon>
        <taxon>Methanobacteriati</taxon>
        <taxon>Methanobacteriota</taxon>
        <taxon>Stenosarchaea group</taxon>
        <taxon>Methanomicrobia</taxon>
        <taxon>Methanomicrobiales</taxon>
        <taxon>Methanospirillaceae</taxon>
        <taxon>Methanospirillum</taxon>
    </lineage>
</organism>
<protein>
    <submittedName>
        <fullName evidence="2">MBL fold metallo-hydrolase</fullName>
    </submittedName>
</protein>
<dbReference type="EMBL" id="CP075546">
    <property type="protein sequence ID" value="QVV88349.1"/>
    <property type="molecule type" value="Genomic_DNA"/>
</dbReference>
<sequence length="198" mass="22336">MKVINLTKQSSIYTSNAWLCGCIHSPEDFGILIDTGCDPVILDYLRQMREKTGKNPVEKLILTHSHYDHAKLLGRIKEEFHPVVYAASSYLAGVDTVLSNGDVVKCGIFHFEIITIPGHTSDSVCIYCPEEEILFSGDTPLIIWGTENTYEKDFLQGFEELAQRKITSAYPGHGEIMSIEVSRMIRQSLINLKRSRIL</sequence>
<name>A0A8E7EIQ3_9EURY</name>
<feature type="domain" description="Metallo-beta-lactamase" evidence="1">
    <location>
        <begin position="14"/>
        <end position="173"/>
    </location>
</feature>
<dbReference type="SUPFAM" id="SSF56281">
    <property type="entry name" value="Metallo-hydrolase/oxidoreductase"/>
    <property type="match status" value="1"/>
</dbReference>
<dbReference type="GeneID" id="65098238"/>
<dbReference type="Pfam" id="PF00753">
    <property type="entry name" value="Lactamase_B"/>
    <property type="match status" value="1"/>
</dbReference>
<dbReference type="PANTHER" id="PTHR42951">
    <property type="entry name" value="METALLO-BETA-LACTAMASE DOMAIN-CONTAINING"/>
    <property type="match status" value="1"/>
</dbReference>
<evidence type="ECO:0000313" key="3">
    <source>
        <dbReference type="Proteomes" id="UP000680656"/>
    </source>
</evidence>
<gene>
    <name evidence="2" type="ORF">KHC33_13600</name>
</gene>
<keyword evidence="3" id="KW-1185">Reference proteome</keyword>
<reference evidence="2 3" key="1">
    <citation type="submission" date="2021-05" db="EMBL/GenBank/DDBJ databases">
        <title>A novel Methanospirillum isolate from a pyrite-forming mixed culture.</title>
        <authorList>
            <person name="Bunk B."/>
            <person name="Sproer C."/>
            <person name="Spring S."/>
            <person name="Pester M."/>
        </authorList>
    </citation>
    <scope>NUCLEOTIDE SEQUENCE [LARGE SCALE GENOMIC DNA]</scope>
    <source>
        <strain evidence="2 3">J.3.6.1-F.2.7.3</strain>
    </source>
</reference>
<dbReference type="InterPro" id="IPR050855">
    <property type="entry name" value="NDM-1-like"/>
</dbReference>
<dbReference type="PROSITE" id="PS51257">
    <property type="entry name" value="PROKAR_LIPOPROTEIN"/>
    <property type="match status" value="1"/>
</dbReference>
<evidence type="ECO:0000259" key="1">
    <source>
        <dbReference type="SMART" id="SM00849"/>
    </source>
</evidence>
<dbReference type="Gene3D" id="3.60.15.10">
    <property type="entry name" value="Ribonuclease Z/Hydroxyacylglutathione hydrolase-like"/>
    <property type="match status" value="1"/>
</dbReference>
<dbReference type="SMART" id="SM00849">
    <property type="entry name" value="Lactamase_B"/>
    <property type="match status" value="1"/>
</dbReference>
<dbReference type="AlphaFoldDB" id="A0A8E7EIQ3"/>
<dbReference type="Proteomes" id="UP000680656">
    <property type="component" value="Chromosome"/>
</dbReference>
<dbReference type="GO" id="GO:0016787">
    <property type="term" value="F:hydrolase activity"/>
    <property type="evidence" value="ECO:0007669"/>
    <property type="project" value="UniProtKB-KW"/>
</dbReference>
<dbReference type="RefSeq" id="WP_214419164.1">
    <property type="nucleotide sequence ID" value="NZ_CP075546.1"/>
</dbReference>